<feature type="binding site" evidence="4">
    <location>
        <position position="25"/>
    </location>
    <ligand>
        <name>substrate</name>
    </ligand>
</feature>
<organism evidence="5 6">
    <name type="scientific">Rhizobium fredii</name>
    <name type="common">Sinorhizobium fredii</name>
    <dbReference type="NCBI Taxonomy" id="380"/>
    <lineage>
        <taxon>Bacteria</taxon>
        <taxon>Pseudomonadati</taxon>
        <taxon>Pseudomonadota</taxon>
        <taxon>Alphaproteobacteria</taxon>
        <taxon>Hyphomicrobiales</taxon>
        <taxon>Rhizobiaceae</taxon>
        <taxon>Sinorhizobium/Ensifer group</taxon>
        <taxon>Sinorhizobium</taxon>
    </lineage>
</organism>
<proteinExistence type="inferred from homology"/>
<dbReference type="EMBL" id="NWTC01000011">
    <property type="protein sequence ID" value="PDT46810.1"/>
    <property type="molecule type" value="Genomic_DNA"/>
</dbReference>
<dbReference type="RefSeq" id="WP_097587021.1">
    <property type="nucleotide sequence ID" value="NZ_NWTC01000011.1"/>
</dbReference>
<name>A0A2A6LWX5_RHIFR</name>
<feature type="binding site" evidence="4">
    <location>
        <position position="137"/>
    </location>
    <ligand>
        <name>substrate</name>
    </ligand>
</feature>
<protein>
    <submittedName>
        <fullName evidence="5">Dimethylarginine dimethylaminohydrolase</fullName>
    </submittedName>
</protein>
<feature type="active site" description="Nucleophile" evidence="3">
    <location>
        <position position="255"/>
    </location>
</feature>
<dbReference type="GO" id="GO:0000052">
    <property type="term" value="P:citrulline metabolic process"/>
    <property type="evidence" value="ECO:0007669"/>
    <property type="project" value="TreeGrafter"/>
</dbReference>
<dbReference type="GO" id="GO:0006525">
    <property type="term" value="P:arginine metabolic process"/>
    <property type="evidence" value="ECO:0007669"/>
    <property type="project" value="TreeGrafter"/>
</dbReference>
<dbReference type="Gene3D" id="3.75.10.10">
    <property type="entry name" value="L-arginine/glycine Amidinotransferase, Chain A"/>
    <property type="match status" value="1"/>
</dbReference>
<feature type="binding site" evidence="4">
    <location>
        <position position="92"/>
    </location>
    <ligand>
        <name>substrate</name>
    </ligand>
</feature>
<feature type="binding site" evidence="4">
    <location>
        <position position="249"/>
    </location>
    <ligand>
        <name>substrate</name>
    </ligand>
</feature>
<dbReference type="PANTHER" id="PTHR12737:SF9">
    <property type="entry name" value="DIMETHYLARGININASE"/>
    <property type="match status" value="1"/>
</dbReference>
<dbReference type="GO" id="GO:0016597">
    <property type="term" value="F:amino acid binding"/>
    <property type="evidence" value="ECO:0007669"/>
    <property type="project" value="TreeGrafter"/>
</dbReference>
<feature type="binding site" evidence="4">
    <location>
        <begin position="72"/>
        <end position="73"/>
    </location>
    <ligand>
        <name>substrate</name>
    </ligand>
</feature>
<comment type="caution">
    <text evidence="5">The sequence shown here is derived from an EMBL/GenBank/DDBJ whole genome shotgun (WGS) entry which is preliminary data.</text>
</comment>
<dbReference type="GO" id="GO:0016403">
    <property type="term" value="F:dimethylargininase activity"/>
    <property type="evidence" value="ECO:0007669"/>
    <property type="project" value="TreeGrafter"/>
</dbReference>
<sequence>MTSRPVYHFNSIIARTPSRSVVDGLRAEDHGSPTYEGVKAEHDAYLEAMRDAGVKATVLPPLEAFPDSIFVEDPALVFTEGAIVLRPGAATRVRETEEIAPTLREMFETVFDLTAGYADGGDVLTTRESVMIGLSARTDRLGAEALRTCLDRLGRKSEIVATPEGVLHFKTDCSLLDDETILSTGRLARSGVFEGFRQMIIPEGEEPAANALRVNDVVMVGSDFPRTIEMLDKAGYKVVPLKTTEIGRIDAGLSCMSLRWWSRE</sequence>
<comment type="similarity">
    <text evidence="1">Belongs to the DDAH family.</text>
</comment>
<dbReference type="Proteomes" id="UP000220353">
    <property type="component" value="Unassembled WGS sequence"/>
</dbReference>
<evidence type="ECO:0000256" key="4">
    <source>
        <dbReference type="PIRSR" id="PIRSR633199-2"/>
    </source>
</evidence>
<evidence type="ECO:0000313" key="6">
    <source>
        <dbReference type="Proteomes" id="UP000220353"/>
    </source>
</evidence>
<dbReference type="AlphaFoldDB" id="A0A2A6LWX5"/>
<evidence type="ECO:0000313" key="5">
    <source>
        <dbReference type="EMBL" id="PDT46810.1"/>
    </source>
</evidence>
<accession>A0A2A6LWX5</accession>
<feature type="binding site" evidence="4">
    <location>
        <position position="67"/>
    </location>
    <ligand>
        <name>substrate</name>
    </ligand>
</feature>
<reference evidence="5 6" key="1">
    <citation type="submission" date="2017-09" db="EMBL/GenBank/DDBJ databases">
        <title>Comparative genomics of rhizobia isolated from Phaseolus vulgaris in China.</title>
        <authorList>
            <person name="Tong W."/>
        </authorList>
    </citation>
    <scope>NUCLEOTIDE SEQUENCE [LARGE SCALE GENOMIC DNA]</scope>
    <source>
        <strain evidence="5 6">PCH1</strain>
    </source>
</reference>
<keyword evidence="2 5" id="KW-0378">Hydrolase</keyword>
<evidence type="ECO:0000256" key="2">
    <source>
        <dbReference type="ARBA" id="ARBA00022801"/>
    </source>
</evidence>
<dbReference type="GO" id="GO:0045429">
    <property type="term" value="P:positive regulation of nitric oxide biosynthetic process"/>
    <property type="evidence" value="ECO:0007669"/>
    <property type="project" value="TreeGrafter"/>
</dbReference>
<feature type="active site" description="Proton donor" evidence="3">
    <location>
        <position position="168"/>
    </location>
</feature>
<dbReference type="InterPro" id="IPR033199">
    <property type="entry name" value="DDAH-like"/>
</dbReference>
<evidence type="ECO:0000256" key="1">
    <source>
        <dbReference type="ARBA" id="ARBA00008532"/>
    </source>
</evidence>
<dbReference type="PANTHER" id="PTHR12737">
    <property type="entry name" value="DIMETHYLARGININE DIMETHYLAMINOHYDROLASE"/>
    <property type="match status" value="1"/>
</dbReference>
<gene>
    <name evidence="5" type="ORF">CO661_16290</name>
</gene>
<dbReference type="SUPFAM" id="SSF55909">
    <property type="entry name" value="Pentein"/>
    <property type="match status" value="1"/>
</dbReference>
<evidence type="ECO:0000256" key="3">
    <source>
        <dbReference type="PIRSR" id="PIRSR633199-1"/>
    </source>
</evidence>